<dbReference type="PANTHER" id="PTHR43849">
    <property type="entry name" value="BLL3936 PROTEIN"/>
    <property type="match status" value="1"/>
</dbReference>
<feature type="transmembrane region" description="Helical" evidence="2">
    <location>
        <begin position="655"/>
        <end position="675"/>
    </location>
</feature>
<keyword evidence="2" id="KW-0472">Membrane</keyword>
<feature type="transmembrane region" description="Helical" evidence="2">
    <location>
        <begin position="711"/>
        <end position="729"/>
    </location>
</feature>
<feature type="transmembrane region" description="Helical" evidence="2">
    <location>
        <begin position="616"/>
        <end position="643"/>
    </location>
</feature>
<sequence length="869" mass="92436">MTNQSQQVETPDQPVVDIDKLNEIVAEADTGGRKPTGLTAKLILGVSLAWSLFQLWYASPIPFMLNFGVVSDGIARSIHLAFALFLAMLTFPAFKASSRSRVPLPDWVLGIAGAAAALYLVVFYKDIAQRPGLPTTADLVVSIVGVLILLEAARRAVGPAITVIAAIMLGYIFAGPYLPGLLAHKGATLPRAASQMWLTSEGVFGVALGVSTNVVFMFVLFGTLLERAGAGGFFIQLAFSLLGKYRGGPAKAGVVASGLTGMISGSSIANVVTTGTFTIPLMRRVGYTAVKAGAIECAAGVNGQLMPPVMGAAAFLIAEYVGISYAEVVKHAFYPALLTYGSLFYIVDIEAMKMGLKGLPSRSTHSAFQGVLRGLMGVCGFIVLAGLVYYGIGWTKIVFGAAATWMIGAALVAVYIGLVAYRARHPDLPLEDLEGEIVRIPHFGETARTGLHFLLPVILLIWCLMVEELSPGLSAFWGSVALMALIVTQRPLTAFFRKERALGPHWFQGFDDLFGGLSAAARNMTTVGIATATAGIIVGTVLLTGIGLVMTELVEFISGGSFIIMLLFTAVICIILGMGMPTTASYVVVATLMAPVLVSLAAQNDLAVPLVAVHMFVFYFGLMADVTPPVGLAAYAAAAISGADPVKTGWQGFKYEIRTGLLPFIFIFNTGLLMIDLEGPFDVIAMVVTSTLAMVSFVAATQNWMLTRNRWYETVALLVVCFVLFRPGFVLDQVSEPYKAMPASELSHVVDETADGGAIRLRLTTLNINGDEISKLVRLQLGPGNSSAERLKAAGLDVSALGDSVTVGVVRLGSQAAKFGLQPGDEINQVLVPAERPSRYWFALPAILLFGLIFWIQRRRSRSLGPQAV</sequence>
<feature type="transmembrane region" description="Helical" evidence="2">
    <location>
        <begin position="202"/>
        <end position="225"/>
    </location>
</feature>
<dbReference type="GO" id="GO:0022857">
    <property type="term" value="F:transmembrane transporter activity"/>
    <property type="evidence" value="ECO:0007669"/>
    <property type="project" value="UniProtKB-UniRule"/>
</dbReference>
<feature type="transmembrane region" description="Helical" evidence="2">
    <location>
        <begin position="106"/>
        <end position="124"/>
    </location>
</feature>
<feature type="transmembrane region" description="Helical" evidence="2">
    <location>
        <begin position="840"/>
        <end position="856"/>
    </location>
</feature>
<comment type="function">
    <text evidence="1">Part of the tripartite ATP-independent periplasmic (TRAP) transport system.</text>
</comment>
<feature type="transmembrane region" description="Helical" evidence="2">
    <location>
        <begin position="398"/>
        <end position="421"/>
    </location>
</feature>
<dbReference type="InterPro" id="IPR021814">
    <property type="entry name" value="DUF3394"/>
</dbReference>
<feature type="transmembrane region" description="Helical" evidence="2">
    <location>
        <begin position="136"/>
        <end position="153"/>
    </location>
</feature>
<name>F7Y3C0_MESOW</name>
<protein>
    <submittedName>
        <fullName evidence="4">TRAP transporter, 4TM/12TM fusion protein</fullName>
    </submittedName>
</protein>
<proteinExistence type="predicted"/>
<feature type="transmembrane region" description="Helical" evidence="2">
    <location>
        <begin position="332"/>
        <end position="349"/>
    </location>
</feature>
<dbReference type="eggNOG" id="COG4666">
    <property type="taxonomic scope" value="Bacteria"/>
</dbReference>
<dbReference type="InterPro" id="IPR010656">
    <property type="entry name" value="DctM"/>
</dbReference>
<dbReference type="GO" id="GO:0005886">
    <property type="term" value="C:plasma membrane"/>
    <property type="evidence" value="ECO:0007669"/>
    <property type="project" value="UniProtKB-SubCell"/>
</dbReference>
<dbReference type="AlphaFoldDB" id="F7Y3C0"/>
<feature type="transmembrane region" description="Helical" evidence="2">
    <location>
        <begin position="681"/>
        <end position="699"/>
    </location>
</feature>
<feature type="domain" description="TRAP C4-dicarboxylate transport system permease DctM subunit" evidence="3">
    <location>
        <begin position="144"/>
        <end position="405"/>
    </location>
</feature>
<dbReference type="Pfam" id="PF11874">
    <property type="entry name" value="DUF3394"/>
    <property type="match status" value="1"/>
</dbReference>
<dbReference type="InterPro" id="IPR011853">
    <property type="entry name" value="TRAP_DctM-Dct_fused"/>
</dbReference>
<keyword evidence="2" id="KW-0812">Transmembrane</keyword>
<evidence type="ECO:0000313" key="5">
    <source>
        <dbReference type="Proteomes" id="UP000001623"/>
    </source>
</evidence>
<evidence type="ECO:0000256" key="2">
    <source>
        <dbReference type="SAM" id="Phobius"/>
    </source>
</evidence>
<feature type="transmembrane region" description="Helical" evidence="2">
    <location>
        <begin position="449"/>
        <end position="467"/>
    </location>
</feature>
<evidence type="ECO:0000259" key="3">
    <source>
        <dbReference type="Pfam" id="PF06808"/>
    </source>
</evidence>
<dbReference type="RefSeq" id="WP_013893922.1">
    <property type="nucleotide sequence ID" value="NC_015675.1"/>
</dbReference>
<keyword evidence="1" id="KW-0813">Transport</keyword>
<dbReference type="Pfam" id="PF06808">
    <property type="entry name" value="DctM"/>
    <property type="match status" value="1"/>
</dbReference>
<feature type="transmembrane region" description="Helical" evidence="2">
    <location>
        <begin position="370"/>
        <end position="392"/>
    </location>
</feature>
<dbReference type="KEGG" id="mop:Mesop_2766"/>
<dbReference type="EMBL" id="CP002279">
    <property type="protein sequence ID" value="AEH87227.1"/>
    <property type="molecule type" value="Genomic_DNA"/>
</dbReference>
<feature type="transmembrane region" description="Helical" evidence="2">
    <location>
        <begin position="527"/>
        <end position="550"/>
    </location>
</feature>
<feature type="transmembrane region" description="Helical" evidence="2">
    <location>
        <begin position="160"/>
        <end position="182"/>
    </location>
</feature>
<reference evidence="4 5" key="1">
    <citation type="submission" date="2010-10" db="EMBL/GenBank/DDBJ databases">
        <title>Complete sequence of Mesorhizobium opportunistum WSM2075.</title>
        <authorList>
            <consortium name="US DOE Joint Genome Institute"/>
            <person name="Lucas S."/>
            <person name="Copeland A."/>
            <person name="Lapidus A."/>
            <person name="Cheng J.-F."/>
            <person name="Bruce D."/>
            <person name="Goodwin L."/>
            <person name="Pitluck S."/>
            <person name="Chertkov O."/>
            <person name="Misra M."/>
            <person name="Detter J.C."/>
            <person name="Han C."/>
            <person name="Tapia R."/>
            <person name="Land M."/>
            <person name="Hauser L."/>
            <person name="Kyrpides N."/>
            <person name="Ovchinnikova G."/>
            <person name="Mavrommatis K.M."/>
            <person name="Tiwari R.P."/>
            <person name="Howieson J.G."/>
            <person name="O'Hara G.W."/>
            <person name="Nandasena K.G."/>
            <person name="Woyke T."/>
        </authorList>
    </citation>
    <scope>NUCLEOTIDE SEQUENCE [LARGE SCALE GENOMIC DNA]</scope>
    <source>
        <strain evidence="5">LMG 24607 / HAMBI 3007 / WSM2075</strain>
    </source>
</reference>
<dbReference type="NCBIfam" id="TIGR02123">
    <property type="entry name" value="TRAP_fused"/>
    <property type="match status" value="1"/>
</dbReference>
<keyword evidence="1" id="KW-1003">Cell membrane</keyword>
<evidence type="ECO:0000313" key="4">
    <source>
        <dbReference type="EMBL" id="AEH87227.1"/>
    </source>
</evidence>
<dbReference type="HOGENOM" id="CLU_007041_1_1_5"/>
<evidence type="ECO:0000256" key="1">
    <source>
        <dbReference type="RuleBase" id="RU369079"/>
    </source>
</evidence>
<dbReference type="PANTHER" id="PTHR43849:SF2">
    <property type="entry name" value="BLL3936 PROTEIN"/>
    <property type="match status" value="1"/>
</dbReference>
<dbReference type="Proteomes" id="UP000001623">
    <property type="component" value="Chromosome"/>
</dbReference>
<dbReference type="STRING" id="536019.Mesop_2766"/>
<accession>F7Y3C0</accession>
<keyword evidence="2" id="KW-1133">Transmembrane helix</keyword>
<comment type="subcellular location">
    <subcellularLocation>
        <location evidence="1">Cell inner membrane</location>
        <topology evidence="1">Multi-pass membrane protein</topology>
    </subcellularLocation>
</comment>
<gene>
    <name evidence="4" type="ordered locus">Mesop_2766</name>
</gene>
<feature type="transmembrane region" description="Helical" evidence="2">
    <location>
        <begin position="584"/>
        <end position="604"/>
    </location>
</feature>
<organism evidence="4 5">
    <name type="scientific">Mesorhizobium opportunistum (strain LMG 24607 / HAMBI 3007 / WSM2075)</name>
    <dbReference type="NCBI Taxonomy" id="536019"/>
    <lineage>
        <taxon>Bacteria</taxon>
        <taxon>Pseudomonadati</taxon>
        <taxon>Pseudomonadota</taxon>
        <taxon>Alphaproteobacteria</taxon>
        <taxon>Hyphomicrobiales</taxon>
        <taxon>Phyllobacteriaceae</taxon>
        <taxon>Mesorhizobium</taxon>
    </lineage>
</organism>
<feature type="transmembrane region" description="Helical" evidence="2">
    <location>
        <begin position="77"/>
        <end position="94"/>
    </location>
</feature>
<keyword evidence="1" id="KW-0997">Cell inner membrane</keyword>
<feature type="transmembrane region" description="Helical" evidence="2">
    <location>
        <begin position="556"/>
        <end position="577"/>
    </location>
</feature>
<feature type="transmembrane region" description="Helical" evidence="2">
    <location>
        <begin position="473"/>
        <end position="492"/>
    </location>
</feature>